<dbReference type="InterPro" id="IPR004252">
    <property type="entry name" value="Probable_transposase_24"/>
</dbReference>
<dbReference type="EMBL" id="QGKW02000007">
    <property type="protein sequence ID" value="KAF2617680.1"/>
    <property type="molecule type" value="Genomic_DNA"/>
</dbReference>
<dbReference type="PANTHER" id="PTHR33018:SF34">
    <property type="entry name" value="OS02G0472350 PROTEIN"/>
    <property type="match status" value="1"/>
</dbReference>
<accession>A0A8S9MCF3</accession>
<dbReference type="PANTHER" id="PTHR33018">
    <property type="entry name" value="OS10G0338966 PROTEIN-RELATED"/>
    <property type="match status" value="1"/>
</dbReference>
<comment type="caution">
    <text evidence="1">The sequence shown here is derived from an EMBL/GenBank/DDBJ whole genome shotgun (WGS) entry which is preliminary data.</text>
</comment>
<dbReference type="AlphaFoldDB" id="A0A8S9MCF3"/>
<feature type="non-terminal residue" evidence="1">
    <location>
        <position position="1"/>
    </location>
</feature>
<organism evidence="1 2">
    <name type="scientific">Brassica cretica</name>
    <name type="common">Mustard</name>
    <dbReference type="NCBI Taxonomy" id="69181"/>
    <lineage>
        <taxon>Eukaryota</taxon>
        <taxon>Viridiplantae</taxon>
        <taxon>Streptophyta</taxon>
        <taxon>Embryophyta</taxon>
        <taxon>Tracheophyta</taxon>
        <taxon>Spermatophyta</taxon>
        <taxon>Magnoliopsida</taxon>
        <taxon>eudicotyledons</taxon>
        <taxon>Gunneridae</taxon>
        <taxon>Pentapetalae</taxon>
        <taxon>rosids</taxon>
        <taxon>malvids</taxon>
        <taxon>Brassicales</taxon>
        <taxon>Brassicaceae</taxon>
        <taxon>Brassiceae</taxon>
        <taxon>Brassica</taxon>
    </lineage>
</organism>
<proteinExistence type="predicted"/>
<protein>
    <submittedName>
        <fullName evidence="1">Uncharacterized protein</fullName>
    </submittedName>
</protein>
<reference evidence="1" key="1">
    <citation type="submission" date="2019-12" db="EMBL/GenBank/DDBJ databases">
        <title>Genome sequencing and annotation of Brassica cretica.</title>
        <authorList>
            <person name="Studholme D.J."/>
            <person name="Sarris P.F."/>
        </authorList>
    </citation>
    <scope>NUCLEOTIDE SEQUENCE</scope>
    <source>
        <strain evidence="1">PFS-001/15</strain>
        <tissue evidence="1">Leaf</tissue>
    </source>
</reference>
<sequence>IRPEKVPEYQWGQFAHMRFTENWKKMQERNTENQKKHTMPHVCGRKRISRRRNEIKIKTGKTPRRAEFFIEIRTKPNGSFVCEEAKERVEALTTLLNQNPHNTNNVTASLDDEYAQVFGPESPGRVRCVGRGPTPSKLVCRSTANRQDVENSEMVVELNTQVSELSDSFIQQIIGTSTGEQVIISFIKAESGEFSRIEWRRFEEFSEVTEESEFQNLALVVMDMKMVDTKVVARDEEMVVDTVEVEDGRVRGYGGGDGG</sequence>
<dbReference type="Pfam" id="PF03004">
    <property type="entry name" value="Transposase_24"/>
    <property type="match status" value="1"/>
</dbReference>
<evidence type="ECO:0000313" key="2">
    <source>
        <dbReference type="Proteomes" id="UP000712281"/>
    </source>
</evidence>
<evidence type="ECO:0000313" key="1">
    <source>
        <dbReference type="EMBL" id="KAF2617680.1"/>
    </source>
</evidence>
<name>A0A8S9MCF3_BRACR</name>
<gene>
    <name evidence="1" type="ORF">F2Q68_00040079</name>
</gene>
<dbReference type="Proteomes" id="UP000712281">
    <property type="component" value="Unassembled WGS sequence"/>
</dbReference>